<dbReference type="EMBL" id="SJSO01000003">
    <property type="protein sequence ID" value="TCD28663.1"/>
    <property type="molecule type" value="Genomic_DNA"/>
</dbReference>
<name>A0A4R0Q2T4_9SPHI</name>
<dbReference type="InterPro" id="IPR033985">
    <property type="entry name" value="SusD-like_N"/>
</dbReference>
<keyword evidence="9" id="KW-1185">Reference proteome</keyword>
<comment type="caution">
    <text evidence="8">The sequence shown here is derived from an EMBL/GenBank/DDBJ whole genome shotgun (WGS) entry which is preliminary data.</text>
</comment>
<keyword evidence="5" id="KW-0998">Cell outer membrane</keyword>
<dbReference type="RefSeq" id="WP_131527744.1">
    <property type="nucleotide sequence ID" value="NZ_SJSO01000003.1"/>
</dbReference>
<evidence type="ECO:0000259" key="6">
    <source>
        <dbReference type="Pfam" id="PF07980"/>
    </source>
</evidence>
<evidence type="ECO:0000256" key="5">
    <source>
        <dbReference type="ARBA" id="ARBA00023237"/>
    </source>
</evidence>
<dbReference type="PROSITE" id="PS51257">
    <property type="entry name" value="PROKAR_LIPOPROTEIN"/>
    <property type="match status" value="1"/>
</dbReference>
<reference evidence="8 9" key="1">
    <citation type="submission" date="2019-02" db="EMBL/GenBank/DDBJ databases">
        <title>Pedobacter sp. RP-3-21 sp. nov., isolated from Arctic soil.</title>
        <authorList>
            <person name="Dahal R.H."/>
        </authorList>
    </citation>
    <scope>NUCLEOTIDE SEQUENCE [LARGE SCALE GENOMIC DNA]</scope>
    <source>
        <strain evidence="8 9">RP-3-21</strain>
    </source>
</reference>
<evidence type="ECO:0000259" key="7">
    <source>
        <dbReference type="Pfam" id="PF14322"/>
    </source>
</evidence>
<keyword evidence="4" id="KW-0472">Membrane</keyword>
<dbReference type="Proteomes" id="UP000293925">
    <property type="component" value="Unassembled WGS sequence"/>
</dbReference>
<dbReference type="Pfam" id="PF14322">
    <property type="entry name" value="SusD-like_3"/>
    <property type="match status" value="1"/>
</dbReference>
<dbReference type="OrthoDB" id="691231at2"/>
<dbReference type="Pfam" id="PF07980">
    <property type="entry name" value="SusD_RagB"/>
    <property type="match status" value="1"/>
</dbReference>
<comment type="similarity">
    <text evidence="2">Belongs to the SusD family.</text>
</comment>
<evidence type="ECO:0000256" key="1">
    <source>
        <dbReference type="ARBA" id="ARBA00004442"/>
    </source>
</evidence>
<evidence type="ECO:0000313" key="9">
    <source>
        <dbReference type="Proteomes" id="UP000293925"/>
    </source>
</evidence>
<evidence type="ECO:0000256" key="2">
    <source>
        <dbReference type="ARBA" id="ARBA00006275"/>
    </source>
</evidence>
<dbReference type="InterPro" id="IPR011990">
    <property type="entry name" value="TPR-like_helical_dom_sf"/>
</dbReference>
<organism evidence="8 9">
    <name type="scientific">Pedobacter psychrodurus</name>
    <dbReference type="NCBI Taxonomy" id="2530456"/>
    <lineage>
        <taxon>Bacteria</taxon>
        <taxon>Pseudomonadati</taxon>
        <taxon>Bacteroidota</taxon>
        <taxon>Sphingobacteriia</taxon>
        <taxon>Sphingobacteriales</taxon>
        <taxon>Sphingobacteriaceae</taxon>
        <taxon>Pedobacter</taxon>
    </lineage>
</organism>
<evidence type="ECO:0000256" key="4">
    <source>
        <dbReference type="ARBA" id="ARBA00023136"/>
    </source>
</evidence>
<accession>A0A4R0Q2T4</accession>
<dbReference type="InterPro" id="IPR012944">
    <property type="entry name" value="SusD_RagB_dom"/>
</dbReference>
<dbReference type="AlphaFoldDB" id="A0A4R0Q2T4"/>
<evidence type="ECO:0000256" key="3">
    <source>
        <dbReference type="ARBA" id="ARBA00022729"/>
    </source>
</evidence>
<sequence length="553" mass="61483">MKNHYINYSKYLFIFLLFSLGCKKDYLSFDYTDGSIREEDVWNSDRNSRGFLNTSYSGLINGYNVDGDGAMLASASDEAVNSNVNSRINIINNGTWGALRTIDDQYTNMYNNIRKTNLFLEKSSASAIIPASDIPKLKGEAYFLRAMYHFELMKRYGQIILATRSFTTTDDLDLPRNTIDEVVAQITADCDEVIKVLPASQGDLGSADKGRATAGAALALKSRVLLYAASPLYNTGGELNKWAAAATAAKQLIDLNKNSLLPLAQLGNLWDFSVGSSNYSPEVIFATNVSATNSIESNNAPISYEGRGRTNPTQDLVNAFEMRVSGKPISDNTSGFSASNPYSTTGASARDPRLALFVIYNGQSFKSRAVETFTGGRDNTPINSNSTKTGYYLRKFLSESAAWASGAAAVNRNRPWILFRYSEILLNYAEALNEATGPVSDVYLYINQVRVRAGMPVLPVGLTQSQMRERIQHERRVELCFEGHRFFDVRRWKKGEEFFNKPVSGIQITKSGTTLTYTSFQVENRGFADKNYLFPIPQSELNRTTKLKQNPGY</sequence>
<dbReference type="GO" id="GO:0009279">
    <property type="term" value="C:cell outer membrane"/>
    <property type="evidence" value="ECO:0007669"/>
    <property type="project" value="UniProtKB-SubCell"/>
</dbReference>
<proteinExistence type="inferred from homology"/>
<dbReference type="Gene3D" id="1.25.40.390">
    <property type="match status" value="1"/>
</dbReference>
<gene>
    <name evidence="8" type="ORF">EZ456_04555</name>
</gene>
<evidence type="ECO:0000313" key="8">
    <source>
        <dbReference type="EMBL" id="TCD28663.1"/>
    </source>
</evidence>
<feature type="domain" description="RagB/SusD" evidence="6">
    <location>
        <begin position="292"/>
        <end position="553"/>
    </location>
</feature>
<comment type="subcellular location">
    <subcellularLocation>
        <location evidence="1">Cell outer membrane</location>
    </subcellularLocation>
</comment>
<protein>
    <submittedName>
        <fullName evidence="8">RagB/SusD family nutrient uptake outer membrane protein</fullName>
    </submittedName>
</protein>
<dbReference type="SUPFAM" id="SSF48452">
    <property type="entry name" value="TPR-like"/>
    <property type="match status" value="1"/>
</dbReference>
<keyword evidence="3" id="KW-0732">Signal</keyword>
<feature type="domain" description="SusD-like N-terminal" evidence="7">
    <location>
        <begin position="74"/>
        <end position="226"/>
    </location>
</feature>